<evidence type="ECO:0008006" key="4">
    <source>
        <dbReference type="Google" id="ProtNLM"/>
    </source>
</evidence>
<reference evidence="2 3" key="1">
    <citation type="submission" date="2015-09" db="EMBL/GenBank/DDBJ databases">
        <title>Draft genome of the parasitic nematode Teladorsagia circumcincta isolate WARC Sus (inbred).</title>
        <authorList>
            <person name="Mitreva M."/>
        </authorList>
    </citation>
    <scope>NUCLEOTIDE SEQUENCE [LARGE SCALE GENOMIC DNA]</scope>
    <source>
        <strain evidence="2 3">S</strain>
    </source>
</reference>
<keyword evidence="3" id="KW-1185">Reference proteome</keyword>
<name>A0A2G9TND0_TELCI</name>
<gene>
    <name evidence="2" type="ORF">TELCIR_19050</name>
</gene>
<dbReference type="Proteomes" id="UP000230423">
    <property type="component" value="Unassembled WGS sequence"/>
</dbReference>
<dbReference type="AlphaFoldDB" id="A0A2G9TND0"/>
<accession>A0A2G9TND0</accession>
<dbReference type="OrthoDB" id="5813285at2759"/>
<evidence type="ECO:0000256" key="1">
    <source>
        <dbReference type="SAM" id="Phobius"/>
    </source>
</evidence>
<evidence type="ECO:0000313" key="3">
    <source>
        <dbReference type="Proteomes" id="UP000230423"/>
    </source>
</evidence>
<feature type="non-terminal residue" evidence="2">
    <location>
        <position position="61"/>
    </location>
</feature>
<evidence type="ECO:0000313" key="2">
    <source>
        <dbReference type="EMBL" id="PIO59486.1"/>
    </source>
</evidence>
<sequence length="61" mass="6843">RLKAFTSIEMTGFAMNMYLYLAEGLTVCISNGILTLCIIGSRQNRKRREFLLIVSQGLADT</sequence>
<dbReference type="EMBL" id="KZ357720">
    <property type="protein sequence ID" value="PIO59486.1"/>
    <property type="molecule type" value="Genomic_DNA"/>
</dbReference>
<keyword evidence="1" id="KW-0812">Transmembrane</keyword>
<feature type="non-terminal residue" evidence="2">
    <location>
        <position position="1"/>
    </location>
</feature>
<keyword evidence="1" id="KW-1133">Transmembrane helix</keyword>
<keyword evidence="1" id="KW-0472">Membrane</keyword>
<proteinExistence type="predicted"/>
<feature type="transmembrane region" description="Helical" evidence="1">
    <location>
        <begin position="17"/>
        <end position="39"/>
    </location>
</feature>
<organism evidence="2 3">
    <name type="scientific">Teladorsagia circumcincta</name>
    <name type="common">Brown stomach worm</name>
    <name type="synonym">Ostertagia circumcincta</name>
    <dbReference type="NCBI Taxonomy" id="45464"/>
    <lineage>
        <taxon>Eukaryota</taxon>
        <taxon>Metazoa</taxon>
        <taxon>Ecdysozoa</taxon>
        <taxon>Nematoda</taxon>
        <taxon>Chromadorea</taxon>
        <taxon>Rhabditida</taxon>
        <taxon>Rhabditina</taxon>
        <taxon>Rhabditomorpha</taxon>
        <taxon>Strongyloidea</taxon>
        <taxon>Trichostrongylidae</taxon>
        <taxon>Teladorsagia</taxon>
    </lineage>
</organism>
<protein>
    <recommendedName>
        <fullName evidence="4">7TM GPCR serpentine receptor class x (Srx) domain-containing protein</fullName>
    </recommendedName>
</protein>